<sequence length="117" mass="12255">MKKILLILAIALFTVTVGAQEAKTVVKATANKDACCAKKESAKTMTADEIAKCKVKCKAEGKKCDIAMADTHGEKCSSKAMTAAEVAKCKAKCKAEGKTCDATMAGTEEKKCCAKKA</sequence>
<feature type="signal peptide" evidence="1">
    <location>
        <begin position="1"/>
        <end position="19"/>
    </location>
</feature>
<protein>
    <submittedName>
        <fullName evidence="2">Uncharacterized protein</fullName>
    </submittedName>
</protein>
<dbReference type="OrthoDB" id="1377252at2"/>
<gene>
    <name evidence="2" type="ORF">SAMN05443667_111141</name>
</gene>
<dbReference type="AlphaFoldDB" id="A0A1H4F1I8"/>
<dbReference type="Proteomes" id="UP000198951">
    <property type="component" value="Unassembled WGS sequence"/>
</dbReference>
<evidence type="ECO:0000313" key="2">
    <source>
        <dbReference type="EMBL" id="SEA91091.1"/>
    </source>
</evidence>
<reference evidence="3" key="1">
    <citation type="submission" date="2016-10" db="EMBL/GenBank/DDBJ databases">
        <authorList>
            <person name="Varghese N."/>
            <person name="Submissions S."/>
        </authorList>
    </citation>
    <scope>NUCLEOTIDE SEQUENCE [LARGE SCALE GENOMIC DNA]</scope>
    <source>
        <strain evidence="3">DSM 22376</strain>
    </source>
</reference>
<keyword evidence="1" id="KW-0732">Signal</keyword>
<evidence type="ECO:0000313" key="3">
    <source>
        <dbReference type="Proteomes" id="UP000198951"/>
    </source>
</evidence>
<evidence type="ECO:0000256" key="1">
    <source>
        <dbReference type="SAM" id="SignalP"/>
    </source>
</evidence>
<name>A0A1H4F1I8_9FLAO</name>
<keyword evidence="3" id="KW-1185">Reference proteome</keyword>
<dbReference type="EMBL" id="FNRD01000011">
    <property type="protein sequence ID" value="SEA91091.1"/>
    <property type="molecule type" value="Genomic_DNA"/>
</dbReference>
<dbReference type="RefSeq" id="WP_091092135.1">
    <property type="nucleotide sequence ID" value="NZ_FNRD01000011.1"/>
</dbReference>
<feature type="chain" id="PRO_5011679408" evidence="1">
    <location>
        <begin position="20"/>
        <end position="117"/>
    </location>
</feature>
<proteinExistence type="predicted"/>
<organism evidence="2 3">
    <name type="scientific">Flavobacterium gillisiae</name>
    <dbReference type="NCBI Taxonomy" id="150146"/>
    <lineage>
        <taxon>Bacteria</taxon>
        <taxon>Pseudomonadati</taxon>
        <taxon>Bacteroidota</taxon>
        <taxon>Flavobacteriia</taxon>
        <taxon>Flavobacteriales</taxon>
        <taxon>Flavobacteriaceae</taxon>
        <taxon>Flavobacterium</taxon>
    </lineage>
</organism>
<accession>A0A1H4F1I8</accession>